<dbReference type="InterPro" id="IPR010736">
    <property type="entry name" value="SHIPPO-rpt"/>
</dbReference>
<organism evidence="2 3">
    <name type="scientific">Stentor coeruleus</name>
    <dbReference type="NCBI Taxonomy" id="5963"/>
    <lineage>
        <taxon>Eukaryota</taxon>
        <taxon>Sar</taxon>
        <taxon>Alveolata</taxon>
        <taxon>Ciliophora</taxon>
        <taxon>Postciliodesmatophora</taxon>
        <taxon>Heterotrichea</taxon>
        <taxon>Heterotrichida</taxon>
        <taxon>Stentoridae</taxon>
        <taxon>Stentor</taxon>
    </lineage>
</organism>
<proteinExistence type="predicted"/>
<dbReference type="Proteomes" id="UP000187209">
    <property type="component" value="Unassembled WGS sequence"/>
</dbReference>
<keyword evidence="3" id="KW-1185">Reference proteome</keyword>
<gene>
    <name evidence="2" type="ORF">SteCoe_6866</name>
</gene>
<dbReference type="PANTHER" id="PTHR21580:SF28">
    <property type="entry name" value="BOREALIN N-TERMINAL DOMAIN-CONTAINING PROTEIN-RELATED"/>
    <property type="match status" value="1"/>
</dbReference>
<comment type="caution">
    <text evidence="2">The sequence shown here is derived from an EMBL/GenBank/DDBJ whole genome shotgun (WGS) entry which is preliminary data.</text>
</comment>
<evidence type="ECO:0000313" key="3">
    <source>
        <dbReference type="Proteomes" id="UP000187209"/>
    </source>
</evidence>
<name>A0A1R2CNU8_9CILI</name>
<evidence type="ECO:0000313" key="2">
    <source>
        <dbReference type="EMBL" id="OMJ90693.1"/>
    </source>
</evidence>
<dbReference type="Pfam" id="PF07004">
    <property type="entry name" value="SHIPPO-rpt"/>
    <property type="match status" value="8"/>
</dbReference>
<evidence type="ECO:0000256" key="1">
    <source>
        <dbReference type="SAM" id="MobiDB-lite"/>
    </source>
</evidence>
<dbReference type="AlphaFoldDB" id="A0A1R2CNU8"/>
<dbReference type="InterPro" id="IPR051291">
    <property type="entry name" value="CIMAP"/>
</dbReference>
<accession>A0A1R2CNU8</accession>
<reference evidence="2 3" key="1">
    <citation type="submission" date="2016-11" db="EMBL/GenBank/DDBJ databases">
        <title>The macronuclear genome of Stentor coeruleus: a giant cell with tiny introns.</title>
        <authorList>
            <person name="Slabodnick M."/>
            <person name="Ruby J.G."/>
            <person name="Reiff S.B."/>
            <person name="Swart E.C."/>
            <person name="Gosai S."/>
            <person name="Prabakaran S."/>
            <person name="Witkowska E."/>
            <person name="Larue G.E."/>
            <person name="Fisher S."/>
            <person name="Freeman R.M."/>
            <person name="Gunawardena J."/>
            <person name="Chu W."/>
            <person name="Stover N.A."/>
            <person name="Gregory B.D."/>
            <person name="Nowacki M."/>
            <person name="Derisi J."/>
            <person name="Roy S.W."/>
            <person name="Marshall W.F."/>
            <person name="Sood P."/>
        </authorList>
    </citation>
    <scope>NUCLEOTIDE SEQUENCE [LARGE SCALE GENOMIC DNA]</scope>
    <source>
        <strain evidence="2">WM001</strain>
    </source>
</reference>
<dbReference type="EMBL" id="MPUH01000097">
    <property type="protein sequence ID" value="OMJ90693.1"/>
    <property type="molecule type" value="Genomic_DNA"/>
</dbReference>
<protein>
    <submittedName>
        <fullName evidence="2">Uncharacterized protein</fullName>
    </submittedName>
</protein>
<dbReference type="OrthoDB" id="309001at2759"/>
<feature type="region of interest" description="Disordered" evidence="1">
    <location>
        <begin position="178"/>
        <end position="210"/>
    </location>
</feature>
<feature type="compositionally biased region" description="Basic and acidic residues" evidence="1">
    <location>
        <begin position="11"/>
        <end position="21"/>
    </location>
</feature>
<sequence>MKETAPLWSFRGKDTHTHSEKVPGPGTYTPTDTMLATSPKYRVGTAPRKDLAEMPLTPGPGTYSPSKYPDTPSWTIISKAPRSAVSRSIETPGPGTYRIAQTQGSPLYSVGRGIRTSLESAKFTPGPGTYNPQKVPFKGNNLFSKAERTGITSKVMVPGPGVYEIKSKGIEGPCFSFRPKHKDKAADSVPGPGNYEPNPSAVKEKPPSWALGKSQKLEGFNVNKHQPGPGAYITTSTLSGPKWAFGNSKRGKSVELKSPGPGAYEIKPLLGATPTYIQISK</sequence>
<dbReference type="PANTHER" id="PTHR21580">
    <property type="entry name" value="SHIPPO-1-RELATED"/>
    <property type="match status" value="1"/>
</dbReference>
<feature type="region of interest" description="Disordered" evidence="1">
    <location>
        <begin position="1"/>
        <end position="70"/>
    </location>
</feature>